<dbReference type="SUPFAM" id="SSF56399">
    <property type="entry name" value="ADP-ribosylation"/>
    <property type="match status" value="1"/>
</dbReference>
<comment type="caution">
    <text evidence="2">The sequence shown here is derived from an EMBL/GenBank/DDBJ whole genome shotgun (WGS) entry which is preliminary data.</text>
</comment>
<protein>
    <submittedName>
        <fullName evidence="2">ADP-ribosyltransferase</fullName>
    </submittedName>
</protein>
<keyword evidence="3" id="KW-1185">Reference proteome</keyword>
<dbReference type="Gene3D" id="3.90.176.10">
    <property type="entry name" value="Toxin ADP-ribosyltransferase, Chain A, domain 1"/>
    <property type="match status" value="1"/>
</dbReference>
<organism evidence="2 3">
    <name type="scientific">Citroniella saccharovorans</name>
    <dbReference type="NCBI Taxonomy" id="2053367"/>
    <lineage>
        <taxon>Bacteria</taxon>
        <taxon>Bacillati</taxon>
        <taxon>Bacillota</taxon>
        <taxon>Tissierellia</taxon>
        <taxon>Tissierellales</taxon>
        <taxon>Peptoniphilaceae</taxon>
        <taxon>Citroniella</taxon>
    </lineage>
</organism>
<reference evidence="2 3" key="1">
    <citation type="submission" date="2024-01" db="EMBL/GenBank/DDBJ databases">
        <title>Complete genome sequence of Citroniella saccharovorans strain M6.X9, isolated from human fecal sample.</title>
        <authorList>
            <person name="Cheng G."/>
            <person name="Westerholm M."/>
            <person name="Schnurer A."/>
        </authorList>
    </citation>
    <scope>NUCLEOTIDE SEQUENCE [LARGE SCALE GENOMIC DNA]</scope>
    <source>
        <strain evidence="2 3">DSM 29873</strain>
    </source>
</reference>
<evidence type="ECO:0000313" key="2">
    <source>
        <dbReference type="EMBL" id="MEB3429619.1"/>
    </source>
</evidence>
<dbReference type="InterPro" id="IPR003540">
    <property type="entry name" value="ADP-ribosyltransferase"/>
</dbReference>
<dbReference type="AlphaFoldDB" id="A0AAW9MR66"/>
<name>A0AAW9MR66_9FIRM</name>
<dbReference type="RefSeq" id="WP_324619798.1">
    <property type="nucleotide sequence ID" value="NZ_JAYKOT010000003.1"/>
</dbReference>
<gene>
    <name evidence="2" type="ORF">VLK81_06280</name>
</gene>
<sequence length="455" mass="52341">MNKDIVPELLEEIKNAFVSKSKESKILKEKLIKLKNKKADHIDSNEFAQEVGEILSSALRENITEEILPDGKIYYNIIDRVLNPNLKNNYDIINDYAKNIQEDLNKKADIELKAIDAEFNQNRVDGIVESVLKKDDYSVMINDLCSSVENFSRAIVDDFIEKNADFHSKAGLKPIIERKMHGGACSFCKPLAGTYDYEEAKILAKTDLKRNPFARHRHCRCTVTYDPRNGKRKEIVHSAEKHKALDEKRDRIDLANRIVDNKLSNIAKAKALELGYNPLPDDKVVNILREDAEKWIKTLSEDEIKAISKYTHNGKDSDGLKLFEKINGMLEGRYIPKDIKEKEMIIRNAANIENALLKNQLKHDIIVYRTEDFPESLNEKVKKFLSTSVTKRGVLGNEANVAIIIPKGSQGSYIEILSKYKNQREYLINKNMDFIEIYESGKNYIYLLKDDKNER</sequence>
<feature type="domain" description="ADP ribosyltransferase" evidence="1">
    <location>
        <begin position="291"/>
        <end position="434"/>
    </location>
</feature>
<dbReference type="GO" id="GO:0005576">
    <property type="term" value="C:extracellular region"/>
    <property type="evidence" value="ECO:0007669"/>
    <property type="project" value="InterPro"/>
</dbReference>
<evidence type="ECO:0000313" key="3">
    <source>
        <dbReference type="Proteomes" id="UP001357733"/>
    </source>
</evidence>
<dbReference type="EMBL" id="JAYKOT010000003">
    <property type="protein sequence ID" value="MEB3429619.1"/>
    <property type="molecule type" value="Genomic_DNA"/>
</dbReference>
<dbReference type="Pfam" id="PF03496">
    <property type="entry name" value="ADPrib_exo_Tox"/>
    <property type="match status" value="1"/>
</dbReference>
<dbReference type="Proteomes" id="UP001357733">
    <property type="component" value="Unassembled WGS sequence"/>
</dbReference>
<evidence type="ECO:0000259" key="1">
    <source>
        <dbReference type="Pfam" id="PF03496"/>
    </source>
</evidence>
<accession>A0AAW9MR66</accession>
<proteinExistence type="predicted"/>
<dbReference type="PROSITE" id="PS51996">
    <property type="entry name" value="TR_MART"/>
    <property type="match status" value="1"/>
</dbReference>